<dbReference type="Proteomes" id="UP000031056">
    <property type="component" value="Unassembled WGS sequence"/>
</dbReference>
<dbReference type="STRING" id="1354746.A0A0B2UL42"/>
<evidence type="ECO:0000313" key="26">
    <source>
        <dbReference type="EMBL" id="KHN69732.1"/>
    </source>
</evidence>
<comment type="catalytic activity">
    <reaction evidence="16">
        <text>L-lysyl-L-lysine(out) = L-lysyl-L-lysine(in)</text>
        <dbReference type="Rhea" id="RHEA:79403"/>
        <dbReference type="ChEBI" id="CHEBI:229956"/>
    </reaction>
</comment>
<keyword evidence="7" id="KW-0458">Lysosome</keyword>
<feature type="transmembrane region" description="Helical" evidence="25">
    <location>
        <begin position="326"/>
        <end position="344"/>
    </location>
</feature>
<comment type="catalytic activity">
    <reaction evidence="13">
        <text>L-alpha-aminoacyl-L-lysine(out) = L-alpha-aminoacyl-L-lysine(in)</text>
        <dbReference type="Rhea" id="RHEA:79383"/>
        <dbReference type="ChEBI" id="CHEBI:229966"/>
    </reaction>
</comment>
<comment type="catalytic activity">
    <reaction evidence="8">
        <text>L-lysyl-L-alanine(out) = L-lysyl-L-alanine(in)</text>
        <dbReference type="Rhea" id="RHEA:79399"/>
        <dbReference type="ChEBI" id="CHEBI:229954"/>
    </reaction>
</comment>
<feature type="transmembrane region" description="Helical" evidence="25">
    <location>
        <begin position="356"/>
        <end position="380"/>
    </location>
</feature>
<evidence type="ECO:0000256" key="6">
    <source>
        <dbReference type="ARBA" id="ARBA00023136"/>
    </source>
</evidence>
<evidence type="ECO:0000256" key="10">
    <source>
        <dbReference type="ARBA" id="ARBA00044881"/>
    </source>
</evidence>
<feature type="transmembrane region" description="Helical" evidence="25">
    <location>
        <begin position="100"/>
        <end position="119"/>
    </location>
</feature>
<evidence type="ECO:0000256" key="23">
    <source>
        <dbReference type="ARBA" id="ARBA00045709"/>
    </source>
</evidence>
<evidence type="ECO:0000256" key="22">
    <source>
        <dbReference type="ARBA" id="ARBA00045018"/>
    </source>
</evidence>
<dbReference type="InterPro" id="IPR011701">
    <property type="entry name" value="MFS"/>
</dbReference>
<dbReference type="GO" id="GO:0022857">
    <property type="term" value="F:transmembrane transporter activity"/>
    <property type="evidence" value="ECO:0007669"/>
    <property type="project" value="InterPro"/>
</dbReference>
<comment type="similarity">
    <text evidence="2">Belongs to the major facilitator superfamily.</text>
</comment>
<dbReference type="Pfam" id="PF07690">
    <property type="entry name" value="MFS_1"/>
    <property type="match status" value="1"/>
</dbReference>
<evidence type="ECO:0000256" key="21">
    <source>
        <dbReference type="ARBA" id="ARBA00044985"/>
    </source>
</evidence>
<dbReference type="InterPro" id="IPR036259">
    <property type="entry name" value="MFS_trans_sf"/>
</dbReference>
<dbReference type="SUPFAM" id="SSF103473">
    <property type="entry name" value="MFS general substrate transporter"/>
    <property type="match status" value="1"/>
</dbReference>
<dbReference type="HOGENOM" id="CLU_027449_0_0_1"/>
<reference evidence="26 27" key="1">
    <citation type="journal article" date="2014" name="MBio">
        <title>The Ordospora colligata genome; evolution of extreme reduction in microsporidia and host-to-parasite horizontal gene transfer.</title>
        <authorList>
            <person name="Pombert J.-F."/>
            <person name="Haag K.L."/>
            <person name="Beidas S."/>
            <person name="Ebert D."/>
            <person name="Keeling P.J."/>
        </authorList>
    </citation>
    <scope>NUCLEOTIDE SEQUENCE [LARGE SCALE GENOMIC DNA]</scope>
    <source>
        <strain evidence="26 27">OC4</strain>
    </source>
</reference>
<feature type="transmembrane region" description="Helical" evidence="25">
    <location>
        <begin position="131"/>
        <end position="153"/>
    </location>
</feature>
<dbReference type="GeneID" id="26261794"/>
<comment type="catalytic activity">
    <reaction evidence="12">
        <text>L-lysyl-L-alpha-amino acid(out) = L-lysyl-L-alpha-amino acid(in)</text>
        <dbReference type="Rhea" id="RHEA:79387"/>
        <dbReference type="ChEBI" id="CHEBI:229965"/>
    </reaction>
</comment>
<evidence type="ECO:0000256" key="8">
    <source>
        <dbReference type="ARBA" id="ARBA00044876"/>
    </source>
</evidence>
<dbReference type="Gene3D" id="1.20.1250.20">
    <property type="entry name" value="MFS general substrate transporter like domains"/>
    <property type="match status" value="2"/>
</dbReference>
<evidence type="ECO:0000256" key="2">
    <source>
        <dbReference type="ARBA" id="ARBA00008335"/>
    </source>
</evidence>
<evidence type="ECO:0000256" key="4">
    <source>
        <dbReference type="ARBA" id="ARBA00022692"/>
    </source>
</evidence>
<comment type="catalytic activity">
    <reaction evidence="15">
        <text>L-arginyl-L-alpha-amino acid(out) = L-arginyl-L-alpha-amino acid(in)</text>
        <dbReference type="Rhea" id="RHEA:79371"/>
        <dbReference type="ChEBI" id="CHEBI:84315"/>
    </reaction>
</comment>
<comment type="catalytic activity">
    <reaction evidence="18">
        <text>L-histidyl-L-alpha-amino acid(out) = L-histidyl-L-alpha-amino acid(in)</text>
        <dbReference type="Rhea" id="RHEA:79379"/>
        <dbReference type="ChEBI" id="CHEBI:229964"/>
    </reaction>
</comment>
<comment type="catalytic activity">
    <reaction evidence="19">
        <text>L-alanyl-L-lysine(out) = L-alanyl-L-lysine(in)</text>
        <dbReference type="Rhea" id="RHEA:79415"/>
        <dbReference type="ChEBI" id="CHEBI:192470"/>
    </reaction>
</comment>
<evidence type="ECO:0000256" key="19">
    <source>
        <dbReference type="ARBA" id="ARBA00044919"/>
    </source>
</evidence>
<comment type="caution">
    <text evidence="26">The sequence shown here is derived from an EMBL/GenBank/DDBJ whole genome shotgun (WGS) entry which is preliminary data.</text>
</comment>
<feature type="transmembrane region" description="Helical" evidence="25">
    <location>
        <begin position="392"/>
        <end position="411"/>
    </location>
</feature>
<evidence type="ECO:0000256" key="7">
    <source>
        <dbReference type="ARBA" id="ARBA00023228"/>
    </source>
</evidence>
<evidence type="ECO:0000256" key="9">
    <source>
        <dbReference type="ARBA" id="ARBA00044878"/>
    </source>
</evidence>
<organism evidence="26 27">
    <name type="scientific">Ordospora colligata OC4</name>
    <dbReference type="NCBI Taxonomy" id="1354746"/>
    <lineage>
        <taxon>Eukaryota</taxon>
        <taxon>Fungi</taxon>
        <taxon>Fungi incertae sedis</taxon>
        <taxon>Microsporidia</taxon>
        <taxon>Ordosporidae</taxon>
        <taxon>Ordospora</taxon>
    </lineage>
</organism>
<dbReference type="PANTHER" id="PTHR23512">
    <property type="entry name" value="MAJOR FACILITATOR SUPERFAMILY DOMAIN-CONTAINING PROTEIN 1"/>
    <property type="match status" value="1"/>
</dbReference>
<dbReference type="InParanoid" id="A0A0B2UL42"/>
<evidence type="ECO:0000313" key="27">
    <source>
        <dbReference type="Proteomes" id="UP000031056"/>
    </source>
</evidence>
<keyword evidence="27" id="KW-1185">Reference proteome</keyword>
<dbReference type="AlphaFoldDB" id="A0A0B2UL42"/>
<evidence type="ECO:0000256" key="12">
    <source>
        <dbReference type="ARBA" id="ARBA00044891"/>
    </source>
</evidence>
<protein>
    <recommendedName>
        <fullName evidence="21">Lysosomal dipeptide transporter MFSD1</fullName>
    </recommendedName>
    <alternativeName>
        <fullName evidence="22">Major facilitator superfamily domain-containing protein 1</fullName>
    </alternativeName>
</protein>
<dbReference type="OrthoDB" id="424834at2759"/>
<evidence type="ECO:0000256" key="13">
    <source>
        <dbReference type="ARBA" id="ARBA00044893"/>
    </source>
</evidence>
<comment type="catalytic activity">
    <reaction evidence="17">
        <text>L-arginyl-glycine(out) = L-arginyl-glycine(in)</text>
        <dbReference type="Rhea" id="RHEA:79391"/>
        <dbReference type="ChEBI" id="CHEBI:229955"/>
    </reaction>
</comment>
<comment type="catalytic activity">
    <reaction evidence="20">
        <text>L-lysyl-glycine(out) = L-lysyl-glycine(in)</text>
        <dbReference type="Rhea" id="RHEA:79407"/>
        <dbReference type="ChEBI" id="CHEBI:191202"/>
    </reaction>
</comment>
<sequence length="522" mass="57706">MKERHKILLLSSTVLFSFYFAYDIPSALSHHVGFESEDEVEYKITLLYSVYSLPNIVVPLFFGWITQIKKCTLAKLLCAFVFVGHLMFTAGVWYRNFKAMLIGRFIFGIGGESFAVIQNKLISYEFKGKELGFAMGLFSSIARLGTVANFLITPLLADMFGRMLPCIMGVALTFLGLWICFRINHSGRSHKILKQRLLEIQKVSNASKEQDECVKPVFDDDAGNMLSSPKYYEYAPHRSIQGIDGAYGTSFFHDYGDTDYNSSSVISSASNPILSENPFLPWAKNTAEETTVKSRLEKSDPKILFEESGTLFYEPKIEGKNACHSAFYVLVAISFLFALVWAPFYSVAPMLFQKRYGLSAISSGNILAIIEGISLVLVIFTSTITDMYGMKLWFIAAGCMLFIVGHSGIYFGLMSPHLSAVMLGLSSPLIACYWPCIPSLVSDESLGTGFATIYCILNLAFTFSPIAVAFLATGDGSYDSVEVYILAIGACSLVLIGILSYLNLKQSLGLNNRSASGVEDEM</sequence>
<evidence type="ECO:0000256" key="20">
    <source>
        <dbReference type="ARBA" id="ARBA00044924"/>
    </source>
</evidence>
<evidence type="ECO:0000256" key="11">
    <source>
        <dbReference type="ARBA" id="ARBA00044884"/>
    </source>
</evidence>
<evidence type="ECO:0000256" key="15">
    <source>
        <dbReference type="ARBA" id="ARBA00044899"/>
    </source>
</evidence>
<evidence type="ECO:0000256" key="5">
    <source>
        <dbReference type="ARBA" id="ARBA00022989"/>
    </source>
</evidence>
<evidence type="ECO:0000256" key="25">
    <source>
        <dbReference type="SAM" id="Phobius"/>
    </source>
</evidence>
<accession>A0A0B2UL42</accession>
<dbReference type="InterPro" id="IPR052187">
    <property type="entry name" value="MFSD1"/>
</dbReference>
<comment type="catalytic activity">
    <reaction evidence="10">
        <text>L-alpha-aminoacyl-L-arginine(out) = L-alpha-aminoacyl-L-arginine(in)</text>
        <dbReference type="Rhea" id="RHEA:79367"/>
        <dbReference type="ChEBI" id="CHEBI:229968"/>
    </reaction>
</comment>
<feature type="transmembrane region" description="Helical" evidence="25">
    <location>
        <begin position="449"/>
        <end position="471"/>
    </location>
</feature>
<name>A0A0B2UL42_9MICR</name>
<evidence type="ECO:0000256" key="24">
    <source>
        <dbReference type="ARBA" id="ARBA00046376"/>
    </source>
</evidence>
<feature type="transmembrane region" description="Helical" evidence="25">
    <location>
        <begin position="483"/>
        <end position="504"/>
    </location>
</feature>
<feature type="transmembrane region" description="Helical" evidence="25">
    <location>
        <begin position="76"/>
        <end position="94"/>
    </location>
</feature>
<feature type="transmembrane region" description="Helical" evidence="25">
    <location>
        <begin position="417"/>
        <end position="437"/>
    </location>
</feature>
<dbReference type="EMBL" id="JOKQ01000005">
    <property type="protein sequence ID" value="KHN69732.1"/>
    <property type="molecule type" value="Genomic_DNA"/>
</dbReference>
<evidence type="ECO:0000256" key="3">
    <source>
        <dbReference type="ARBA" id="ARBA00022448"/>
    </source>
</evidence>
<evidence type="ECO:0000256" key="14">
    <source>
        <dbReference type="ARBA" id="ARBA00044898"/>
    </source>
</evidence>
<gene>
    <name evidence="26" type="ORF">M896_051410</name>
</gene>
<feature type="transmembrane region" description="Helical" evidence="25">
    <location>
        <begin position="45"/>
        <end position="64"/>
    </location>
</feature>
<keyword evidence="4 25" id="KW-0812">Transmembrane</keyword>
<evidence type="ECO:0000256" key="17">
    <source>
        <dbReference type="ARBA" id="ARBA00044903"/>
    </source>
</evidence>
<comment type="subcellular location">
    <subcellularLocation>
        <location evidence="1">Lysosome membrane</location>
        <topology evidence="1">Multi-pass membrane protein</topology>
    </subcellularLocation>
</comment>
<dbReference type="VEuPathDB" id="MicrosporidiaDB:M896_051410"/>
<evidence type="ECO:0000256" key="18">
    <source>
        <dbReference type="ARBA" id="ARBA00044912"/>
    </source>
</evidence>
<comment type="function">
    <text evidence="23">Lysosomal dipeptide uniporter that selectively exports lysine, arginine or histidine-containing dipeptides with a net positive charge from the lysosome lumen into the cytosol. Could play a role in a specific type of protein O-glycosylation indirectly regulating macrophages migration and tissue invasion. Also essential for liver homeostasis.</text>
</comment>
<evidence type="ECO:0000256" key="1">
    <source>
        <dbReference type="ARBA" id="ARBA00004155"/>
    </source>
</evidence>
<keyword evidence="3" id="KW-0813">Transport</keyword>
<dbReference type="PANTHER" id="PTHR23512:SF3">
    <property type="entry name" value="MAJOR FACILITATOR SUPERFAMILY DOMAIN-CONTAINING PROTEIN 1"/>
    <property type="match status" value="1"/>
</dbReference>
<dbReference type="RefSeq" id="XP_014563774.1">
    <property type="nucleotide sequence ID" value="XM_014708288.1"/>
</dbReference>
<proteinExistence type="inferred from homology"/>
<feature type="transmembrane region" description="Helical" evidence="25">
    <location>
        <begin position="159"/>
        <end position="181"/>
    </location>
</feature>
<evidence type="ECO:0000256" key="16">
    <source>
        <dbReference type="ARBA" id="ARBA00044900"/>
    </source>
</evidence>
<comment type="catalytic activity">
    <reaction evidence="11">
        <text>L-alpha-aminoacyl-L-histidine(out) = L-alpha-aminoacyl-L-histidine(in)</text>
        <dbReference type="Rhea" id="RHEA:79375"/>
        <dbReference type="ChEBI" id="CHEBI:229967"/>
    </reaction>
</comment>
<keyword evidence="5 25" id="KW-1133">Transmembrane helix</keyword>
<comment type="catalytic activity">
    <reaction evidence="14">
        <text>L-aspartyl-L-lysine(out) = L-aspartyl-L-lysine(in)</text>
        <dbReference type="Rhea" id="RHEA:79411"/>
        <dbReference type="ChEBI" id="CHEBI:229953"/>
    </reaction>
</comment>
<comment type="catalytic activity">
    <reaction evidence="9">
        <text>L-histidyl-glycine(out) = L-histidyl-glycine(in)</text>
        <dbReference type="Rhea" id="RHEA:79395"/>
        <dbReference type="ChEBI" id="CHEBI:229957"/>
    </reaction>
</comment>
<keyword evidence="6 25" id="KW-0472">Membrane</keyword>
<comment type="subunit">
    <text evidence="24">Homodimer. Interacts with lysosomal protein GLMP (via lumenal domain); the interaction starts while both proteins are still in the endoplasmic reticulum and is required for stabilization of MFSD1 in lysosomes but has no direct effect on its targeting to lysosomes or transporter activity.</text>
</comment>